<feature type="transmembrane region" description="Helical" evidence="12">
    <location>
        <begin position="49"/>
        <end position="72"/>
    </location>
</feature>
<evidence type="ECO:0000256" key="4">
    <source>
        <dbReference type="ARBA" id="ARBA00022692"/>
    </source>
</evidence>
<evidence type="ECO:0000256" key="11">
    <source>
        <dbReference type="ARBA" id="ARBA00057614"/>
    </source>
</evidence>
<dbReference type="InterPro" id="IPR017871">
    <property type="entry name" value="ABC_transporter-like_CS"/>
</dbReference>
<gene>
    <name evidence="15" type="ORF">ZOSMA_5G00740</name>
</gene>
<dbReference type="OMA" id="LRMITNI"/>
<comment type="subcellular location">
    <subcellularLocation>
        <location evidence="1">Membrane</location>
        <topology evidence="1">Multi-pass membrane protein</topology>
    </subcellularLocation>
</comment>
<dbReference type="STRING" id="29655.A0A0K9NTV1"/>
<organism evidence="15 16">
    <name type="scientific">Zostera marina</name>
    <name type="common">Eelgrass</name>
    <dbReference type="NCBI Taxonomy" id="29655"/>
    <lineage>
        <taxon>Eukaryota</taxon>
        <taxon>Viridiplantae</taxon>
        <taxon>Streptophyta</taxon>
        <taxon>Embryophyta</taxon>
        <taxon>Tracheophyta</taxon>
        <taxon>Spermatophyta</taxon>
        <taxon>Magnoliopsida</taxon>
        <taxon>Liliopsida</taxon>
        <taxon>Zosteraceae</taxon>
        <taxon>Zostera</taxon>
    </lineage>
</organism>
<dbReference type="PROSITE" id="PS50929">
    <property type="entry name" value="ABC_TM1F"/>
    <property type="match status" value="2"/>
</dbReference>
<keyword evidence="10 12" id="KW-0472">Membrane</keyword>
<comment type="function">
    <text evidence="11">ABC transporter that may affect phytic acid transport and compartmentalization. May function directly or indirectly in removing phytic acid from the cytosol or in vesicle trafficking. Required for phytic acid accumulation in developing seeds. Phytic acid is the primary storage form of phosphorus in cereal grains and other plant seeds.</text>
</comment>
<feature type="transmembrane region" description="Helical" evidence="12">
    <location>
        <begin position="993"/>
        <end position="1012"/>
    </location>
</feature>
<dbReference type="GO" id="GO:0055085">
    <property type="term" value="P:transmembrane transport"/>
    <property type="evidence" value="ECO:0000318"/>
    <property type="project" value="GO_Central"/>
</dbReference>
<dbReference type="SUPFAM" id="SSF90123">
    <property type="entry name" value="ABC transporter transmembrane region"/>
    <property type="match status" value="2"/>
</dbReference>
<feature type="transmembrane region" description="Helical" evidence="12">
    <location>
        <begin position="856"/>
        <end position="878"/>
    </location>
</feature>
<dbReference type="InterPro" id="IPR027417">
    <property type="entry name" value="P-loop_NTPase"/>
</dbReference>
<dbReference type="GO" id="GO:0140359">
    <property type="term" value="F:ABC-type transporter activity"/>
    <property type="evidence" value="ECO:0000318"/>
    <property type="project" value="GO_Central"/>
</dbReference>
<feature type="domain" description="ABC transporter" evidence="13">
    <location>
        <begin position="560"/>
        <end position="783"/>
    </location>
</feature>
<protein>
    <submittedName>
        <fullName evidence="15">Multidrug resistance protein ABC transporter family</fullName>
    </submittedName>
</protein>
<dbReference type="CDD" id="cd03250">
    <property type="entry name" value="ABCC_MRP_domain1"/>
    <property type="match status" value="1"/>
</dbReference>
<dbReference type="Gene3D" id="3.40.50.300">
    <property type="entry name" value="P-loop containing nucleotide triphosphate hydrolases"/>
    <property type="match status" value="2"/>
</dbReference>
<dbReference type="GO" id="GO:0016887">
    <property type="term" value="F:ATP hydrolysis activity"/>
    <property type="evidence" value="ECO:0007669"/>
    <property type="project" value="InterPro"/>
</dbReference>
<dbReference type="InterPro" id="IPR050173">
    <property type="entry name" value="ABC_transporter_C-like"/>
</dbReference>
<keyword evidence="8" id="KW-1278">Translocase</keyword>
<dbReference type="FunFam" id="1.20.1560.10:FF:000003">
    <property type="entry name" value="ABC transporter C family member 10"/>
    <property type="match status" value="1"/>
</dbReference>
<feature type="transmembrane region" description="Helical" evidence="12">
    <location>
        <begin position="14"/>
        <end position="37"/>
    </location>
</feature>
<feature type="transmembrane region" description="Helical" evidence="12">
    <location>
        <begin position="367"/>
        <end position="397"/>
    </location>
</feature>
<evidence type="ECO:0000256" key="6">
    <source>
        <dbReference type="ARBA" id="ARBA00022741"/>
    </source>
</evidence>
<feature type="transmembrane region" description="Helical" evidence="12">
    <location>
        <begin position="890"/>
        <end position="914"/>
    </location>
</feature>
<evidence type="ECO:0000313" key="15">
    <source>
        <dbReference type="EMBL" id="KMZ60211.1"/>
    </source>
</evidence>
<dbReference type="Gene3D" id="1.20.1560.10">
    <property type="entry name" value="ABC transporter type 1, transmembrane domain"/>
    <property type="match status" value="2"/>
</dbReference>
<dbReference type="GO" id="GO:0016020">
    <property type="term" value="C:membrane"/>
    <property type="evidence" value="ECO:0007669"/>
    <property type="project" value="UniProtKB-SubCell"/>
</dbReference>
<dbReference type="SUPFAM" id="SSF52540">
    <property type="entry name" value="P-loop containing nucleoside triphosphate hydrolases"/>
    <property type="match status" value="2"/>
</dbReference>
<dbReference type="GO" id="GO:0005524">
    <property type="term" value="F:ATP binding"/>
    <property type="evidence" value="ECO:0007669"/>
    <property type="project" value="UniProtKB-KW"/>
</dbReference>
<feature type="transmembrane region" description="Helical" evidence="12">
    <location>
        <begin position="143"/>
        <end position="164"/>
    </location>
</feature>
<dbReference type="PANTHER" id="PTHR24223:SF108">
    <property type="entry name" value="ABC TRANSPORTER C FAMILY MEMBER 8"/>
    <property type="match status" value="1"/>
</dbReference>
<evidence type="ECO:0000256" key="2">
    <source>
        <dbReference type="ARBA" id="ARBA00009726"/>
    </source>
</evidence>
<feature type="domain" description="ABC transporter" evidence="13">
    <location>
        <begin position="1169"/>
        <end position="1403"/>
    </location>
</feature>
<keyword evidence="4 12" id="KW-0812">Transmembrane</keyword>
<dbReference type="PANTHER" id="PTHR24223">
    <property type="entry name" value="ATP-BINDING CASSETTE SUB-FAMILY C"/>
    <property type="match status" value="1"/>
</dbReference>
<feature type="transmembrane region" description="Helical" evidence="12">
    <location>
        <begin position="1077"/>
        <end position="1099"/>
    </location>
</feature>
<comment type="similarity">
    <text evidence="2">Belongs to the ABC transporter superfamily. ABCC family. Conjugate transporter (TC 3.A.1.208) subfamily.</text>
</comment>
<accession>A0A0K9NTV1</accession>
<evidence type="ECO:0000313" key="16">
    <source>
        <dbReference type="Proteomes" id="UP000036987"/>
    </source>
</evidence>
<dbReference type="Pfam" id="PF00664">
    <property type="entry name" value="ABC_membrane"/>
    <property type="match status" value="2"/>
</dbReference>
<dbReference type="FunFam" id="1.20.1560.10:FF:000002">
    <property type="entry name" value="ABC transporter C family member 5"/>
    <property type="match status" value="1"/>
</dbReference>
<evidence type="ECO:0000256" key="9">
    <source>
        <dbReference type="ARBA" id="ARBA00022989"/>
    </source>
</evidence>
<dbReference type="InterPro" id="IPR044746">
    <property type="entry name" value="ABCC_6TM_D1"/>
</dbReference>
<comment type="caution">
    <text evidence="15">The sequence shown here is derived from an EMBL/GenBank/DDBJ whole genome shotgun (WGS) entry which is preliminary data.</text>
</comment>
<dbReference type="CDD" id="cd03244">
    <property type="entry name" value="ABCC_MRP_domain2"/>
    <property type="match status" value="1"/>
</dbReference>
<dbReference type="InterPro" id="IPR003593">
    <property type="entry name" value="AAA+_ATPase"/>
</dbReference>
<keyword evidence="5" id="KW-0677">Repeat</keyword>
<dbReference type="InterPro" id="IPR011527">
    <property type="entry name" value="ABC1_TM_dom"/>
</dbReference>
<evidence type="ECO:0000259" key="14">
    <source>
        <dbReference type="PROSITE" id="PS50929"/>
    </source>
</evidence>
<feature type="transmembrane region" description="Helical" evidence="12">
    <location>
        <begin position="491"/>
        <end position="509"/>
    </location>
</feature>
<dbReference type="FunFam" id="3.40.50.300:FF:000169">
    <property type="entry name" value="ABC transporter C family member 3"/>
    <property type="match status" value="1"/>
</dbReference>
<evidence type="ECO:0000256" key="8">
    <source>
        <dbReference type="ARBA" id="ARBA00022967"/>
    </source>
</evidence>
<keyword evidence="6" id="KW-0547">Nucleotide-binding</keyword>
<dbReference type="InterPro" id="IPR044726">
    <property type="entry name" value="ABCC_6TM_D2"/>
</dbReference>
<evidence type="ECO:0000256" key="1">
    <source>
        <dbReference type="ARBA" id="ARBA00004141"/>
    </source>
</evidence>
<sequence>MGNMELGSSNIPRILIDAVNLIFISTYIVLLVVATAQNGRSYGRSTHKWFFSIVSLLSLVIGISYVGLYSWTVWESSSFTSFSSIYLIIQALVWIVMAVSMNLHPTRWIRILISAWWISFSLSVSALNLQILVQEHGLPFLEIASWGVNLMLLSCGIQLIWDLFHKMESNNERSQPLLMETVETKSTSEVSSCSIRSRLTFNWLNPLLRLGYSKPLEINDIPDLDSEDDASLAYDVFFREFEYQRNHTTNTTNLALFALGRCYTKEMVQYSNSKHRDVNHGLFLIGCLVSAKVVESMSQRHWFFDSKRVGMRMRSALIAAVFRNLLKLSSLGRRNHSSGEIANYIAVDAYRLGEFPWWFHMAWSLPIQLVLSMIVLFNIAGVGAIFSLVPLLICGVLNIPIANKIHKSQHNFMVSQDERLGATSEILNNTKIIKLQSWEEHFRGVVQSFRDVEFKWLKNTQIIKAYGTGLFWMVPTVVSALVFVGCAVTESASLNAATIFTVIAILRVIGEPVRMLPEVFSVLIQVKVSLDRLDVFLLENEIANHDHTNKNKLQSDNMCIRIQNGMFSWDLDEINLTLKDINFEITIGEKIAICGPVGSGKSSIVSAILGEIPRISGLVETNGSIAYVSQIAWIQSGTIRDNILYGKPMDMRRYAMVIKACDLDKDINNFDHGDLTEIGQRGLNMSGGQKQRIQLARAVYSDADIYLLDDPFSAVDAHTASILFNDCVMSALKGKTIILVTHQIEFLPKFDRILVMEDGDVIQSGTYKELLMTDTTFDKLVNAHQSTLTLMDPSNHGIQNKGLKIIPSSKENREGDITTNNVSVSMVQLTKEEEKEMGYGGWKAYVDYFRISETHLYLAAIILTQFSFALLMILGSYWMAVAIEIPHIDVYILVGVYATICVLSCLFTSTRAWISAQLGLRASNAFFSYFMNSIFKAPMQFFDSTPLGRILTRASSDMSIVDFDIPFAISYTLVVIIEIPIIITIMIVVTWQVLIVVIPIMITIIYFQRYYLFSARQLVRINGTTKAPLMNYAAETSLGVTTIRAFDVKEQFFQNNIKLINNDATIFFHTIAAMEWLLLRVEALINVTIFTNAILIVLLPEDTVSAGLSLSYAITLTNAQAYFTKWYSNLDSYIISVERINQFMHIPSEAPSIITNMRPPSSWPYEGRIDLEDIKIRYRPNAPIVLKGITCTFGAGEKIGVVGRTGSGKTTLISCLFRFVEPAGGRILIDMLDICSIGLKDLRTKLSIIPQEPTLFKGSVRKNMDPLGLHTDQEIWEALDKCQLKTTINNLHNLLDSSITEEGGNWSVGQRQLFCLGRVLLERNKILVLDEATSSIDSATDTMLQTIIREEFSSCTVVTVAHRVPTVMDSDMVMVLSYGNLVEYDKPSNLMGINSFFSKLVAEYWSNSKNN</sequence>
<feature type="domain" description="ABC transmembrane type-1" evidence="14">
    <location>
        <begin position="859"/>
        <end position="1090"/>
    </location>
</feature>
<name>A0A0K9NTV1_ZOSMR</name>
<evidence type="ECO:0000256" key="7">
    <source>
        <dbReference type="ARBA" id="ARBA00022840"/>
    </source>
</evidence>
<evidence type="ECO:0000256" key="12">
    <source>
        <dbReference type="SAM" id="Phobius"/>
    </source>
</evidence>
<evidence type="ECO:0000256" key="3">
    <source>
        <dbReference type="ARBA" id="ARBA00022448"/>
    </source>
</evidence>
<evidence type="ECO:0000256" key="5">
    <source>
        <dbReference type="ARBA" id="ARBA00022737"/>
    </source>
</evidence>
<feature type="transmembrane region" description="Helical" evidence="12">
    <location>
        <begin position="965"/>
        <end position="987"/>
    </location>
</feature>
<dbReference type="InterPro" id="IPR036640">
    <property type="entry name" value="ABC1_TM_sf"/>
</dbReference>
<dbReference type="Pfam" id="PF00005">
    <property type="entry name" value="ABC_tran"/>
    <property type="match status" value="2"/>
</dbReference>
<keyword evidence="9 12" id="KW-1133">Transmembrane helix</keyword>
<dbReference type="CDD" id="cd18580">
    <property type="entry name" value="ABC_6TM_ABCC_D2"/>
    <property type="match status" value="1"/>
</dbReference>
<dbReference type="OrthoDB" id="6500128at2759"/>
<dbReference type="InterPro" id="IPR003439">
    <property type="entry name" value="ABC_transporter-like_ATP-bd"/>
</dbReference>
<evidence type="ECO:0000259" key="13">
    <source>
        <dbReference type="PROSITE" id="PS50893"/>
    </source>
</evidence>
<dbReference type="PROSITE" id="PS50893">
    <property type="entry name" value="ABC_TRANSPORTER_2"/>
    <property type="match status" value="2"/>
</dbReference>
<feature type="transmembrane region" description="Helical" evidence="12">
    <location>
        <begin position="465"/>
        <end position="485"/>
    </location>
</feature>
<proteinExistence type="inferred from homology"/>
<evidence type="ECO:0000256" key="10">
    <source>
        <dbReference type="ARBA" id="ARBA00023136"/>
    </source>
</evidence>
<dbReference type="SMART" id="SM00382">
    <property type="entry name" value="AAA"/>
    <property type="match status" value="2"/>
</dbReference>
<dbReference type="CDD" id="cd18579">
    <property type="entry name" value="ABC_6TM_ABCC_D1"/>
    <property type="match status" value="1"/>
</dbReference>
<dbReference type="FunFam" id="3.40.50.300:FF:000508">
    <property type="entry name" value="ABC transporter C family member 5"/>
    <property type="match status" value="1"/>
</dbReference>
<feature type="transmembrane region" description="Helical" evidence="12">
    <location>
        <begin position="111"/>
        <end position="131"/>
    </location>
</feature>
<feature type="domain" description="ABC transmembrane type-1" evidence="14">
    <location>
        <begin position="273"/>
        <end position="525"/>
    </location>
</feature>
<keyword evidence="16" id="KW-1185">Reference proteome</keyword>
<keyword evidence="7" id="KW-0067">ATP-binding</keyword>
<reference evidence="16" key="1">
    <citation type="journal article" date="2016" name="Nature">
        <title>The genome of the seagrass Zostera marina reveals angiosperm adaptation to the sea.</title>
        <authorList>
            <person name="Olsen J.L."/>
            <person name="Rouze P."/>
            <person name="Verhelst B."/>
            <person name="Lin Y.-C."/>
            <person name="Bayer T."/>
            <person name="Collen J."/>
            <person name="Dattolo E."/>
            <person name="De Paoli E."/>
            <person name="Dittami S."/>
            <person name="Maumus F."/>
            <person name="Michel G."/>
            <person name="Kersting A."/>
            <person name="Lauritano C."/>
            <person name="Lohaus R."/>
            <person name="Toepel M."/>
            <person name="Tonon T."/>
            <person name="Vanneste K."/>
            <person name="Amirebrahimi M."/>
            <person name="Brakel J."/>
            <person name="Bostroem C."/>
            <person name="Chovatia M."/>
            <person name="Grimwood J."/>
            <person name="Jenkins J.W."/>
            <person name="Jueterbock A."/>
            <person name="Mraz A."/>
            <person name="Stam W.T."/>
            <person name="Tice H."/>
            <person name="Bornberg-Bauer E."/>
            <person name="Green P.J."/>
            <person name="Pearson G.A."/>
            <person name="Procaccini G."/>
            <person name="Duarte C.M."/>
            <person name="Schmutz J."/>
            <person name="Reusch T.B.H."/>
            <person name="Van de Peer Y."/>
        </authorList>
    </citation>
    <scope>NUCLEOTIDE SEQUENCE [LARGE SCALE GENOMIC DNA]</scope>
    <source>
        <strain evidence="16">cv. Finnish</strain>
    </source>
</reference>
<dbReference type="PROSITE" id="PS00211">
    <property type="entry name" value="ABC_TRANSPORTER_1"/>
    <property type="match status" value="1"/>
</dbReference>
<dbReference type="EMBL" id="LFYR01001623">
    <property type="protein sequence ID" value="KMZ60211.1"/>
    <property type="molecule type" value="Genomic_DNA"/>
</dbReference>
<feature type="transmembrane region" description="Helical" evidence="12">
    <location>
        <begin position="78"/>
        <end position="99"/>
    </location>
</feature>
<dbReference type="Proteomes" id="UP000036987">
    <property type="component" value="Unassembled WGS sequence"/>
</dbReference>
<keyword evidence="3" id="KW-0813">Transport</keyword>